<keyword evidence="4" id="KW-1185">Reference proteome</keyword>
<dbReference type="PANTHER" id="PTHR32481:SF0">
    <property type="entry name" value="AMINOPEPTIDASE YPDE-RELATED"/>
    <property type="match status" value="1"/>
</dbReference>
<evidence type="ECO:0000313" key="3">
    <source>
        <dbReference type="EMBL" id="MCM1982442.1"/>
    </source>
</evidence>
<dbReference type="Pfam" id="PF05343">
    <property type="entry name" value="Peptidase_M42"/>
    <property type="match status" value="1"/>
</dbReference>
<accession>A0ABD4T153</accession>
<keyword evidence="2" id="KW-0378">Hydrolase</keyword>
<dbReference type="InterPro" id="IPR051464">
    <property type="entry name" value="Peptidase_M42_aminopept"/>
</dbReference>
<dbReference type="EMBL" id="JTHE03000039">
    <property type="protein sequence ID" value="MCM1982442.1"/>
    <property type="molecule type" value="Genomic_DNA"/>
</dbReference>
<proteinExistence type="predicted"/>
<reference evidence="3 4" key="1">
    <citation type="journal article" date="2015" name="Genome Announc.">
        <title>Draft Genome Sequence of Filamentous Marine Cyanobacterium Lyngbya confervoides Strain BDU141951.</title>
        <authorList>
            <person name="Chandrababunaidu M.M."/>
            <person name="Sen D."/>
            <person name="Tripathy S."/>
        </authorList>
    </citation>
    <scope>NUCLEOTIDE SEQUENCE [LARGE SCALE GENOMIC DNA]</scope>
    <source>
        <strain evidence="3 4">BDU141951</strain>
    </source>
</reference>
<dbReference type="Proteomes" id="UP000031561">
    <property type="component" value="Unassembled WGS sequence"/>
</dbReference>
<evidence type="ECO:0000256" key="2">
    <source>
        <dbReference type="ARBA" id="ARBA00022801"/>
    </source>
</evidence>
<evidence type="ECO:0000313" key="4">
    <source>
        <dbReference type="Proteomes" id="UP000031561"/>
    </source>
</evidence>
<keyword evidence="1" id="KW-0479">Metal-binding</keyword>
<dbReference type="Gene3D" id="3.40.630.10">
    <property type="entry name" value="Zn peptidases"/>
    <property type="match status" value="1"/>
</dbReference>
<protein>
    <recommendedName>
        <fullName evidence="5">Peptidase M42</fullName>
    </recommendedName>
</protein>
<dbReference type="SUPFAM" id="SSF53187">
    <property type="entry name" value="Zn-dependent exopeptidases"/>
    <property type="match status" value="1"/>
</dbReference>
<comment type="caution">
    <text evidence="3">The sequence shown here is derived from an EMBL/GenBank/DDBJ whole genome shotgun (WGS) entry which is preliminary data.</text>
</comment>
<gene>
    <name evidence="3" type="ORF">QQ91_0006320</name>
</gene>
<dbReference type="InterPro" id="IPR008007">
    <property type="entry name" value="Peptidase_M42"/>
</dbReference>
<dbReference type="GO" id="GO:0046872">
    <property type="term" value="F:metal ion binding"/>
    <property type="evidence" value="ECO:0007669"/>
    <property type="project" value="UniProtKB-KW"/>
</dbReference>
<organism evidence="3 4">
    <name type="scientific">Lyngbya confervoides BDU141951</name>
    <dbReference type="NCBI Taxonomy" id="1574623"/>
    <lineage>
        <taxon>Bacteria</taxon>
        <taxon>Bacillati</taxon>
        <taxon>Cyanobacteriota</taxon>
        <taxon>Cyanophyceae</taxon>
        <taxon>Oscillatoriophycideae</taxon>
        <taxon>Oscillatoriales</taxon>
        <taxon>Microcoleaceae</taxon>
        <taxon>Lyngbya</taxon>
    </lineage>
</organism>
<dbReference type="RefSeq" id="WP_166281186.1">
    <property type="nucleotide sequence ID" value="NZ_JTHE03000039.1"/>
</dbReference>
<dbReference type="GO" id="GO:0016787">
    <property type="term" value="F:hydrolase activity"/>
    <property type="evidence" value="ECO:0007669"/>
    <property type="project" value="UniProtKB-KW"/>
</dbReference>
<evidence type="ECO:0008006" key="5">
    <source>
        <dbReference type="Google" id="ProtNLM"/>
    </source>
</evidence>
<name>A0ABD4T153_9CYAN</name>
<evidence type="ECO:0000256" key="1">
    <source>
        <dbReference type="ARBA" id="ARBA00022723"/>
    </source>
</evidence>
<dbReference type="PANTHER" id="PTHR32481">
    <property type="entry name" value="AMINOPEPTIDASE"/>
    <property type="match status" value="1"/>
</dbReference>
<dbReference type="AlphaFoldDB" id="A0ABD4T153"/>
<sequence length="373" mass="42191">MVASAWVADRRAEWTPLNSQTEYESDLERFLDILKLLIREPAVVGCEDSFFRVLSRELEEAGATVQYYQGVLVAQGSRPHDLILSAHIDRHGLLCTGPNEFQYAAFISGNQSELNGDSVSEQMLKTIEHRFQNQRVQAHLPYTGTYLGQGLITKSYICAERRNLIFEVDGLEFLQPGTPIAFLDRLRTEAGYISAQLDNVISAALLVYLFQNGFEGTALFTAQEEAGRSWRYALSWFQRHQISTQRLIVLDTSPYPTREAADAQQVVLRNRDASGSFAPDMTRELVDRCQQLDIHYSFKDIYIEEQNRTRPRPYSLGRTELGKLVTATSGMINGTTLQIPTTDYHTPNETASLSSVDAVIRLLMSYVTDLQSW</sequence>